<evidence type="ECO:0000313" key="1">
    <source>
        <dbReference type="EMBL" id="CAB0031487.1"/>
    </source>
</evidence>
<dbReference type="AlphaFoldDB" id="A0A6H5I2L7"/>
<dbReference type="OrthoDB" id="6617263at2759"/>
<protein>
    <submittedName>
        <fullName evidence="1">Uncharacterized protein</fullName>
    </submittedName>
</protein>
<dbReference type="EMBL" id="CADCXV010000645">
    <property type="protein sequence ID" value="CAB0031487.1"/>
    <property type="molecule type" value="Genomic_DNA"/>
</dbReference>
<accession>A0A6H5I2L7</accession>
<gene>
    <name evidence="1" type="ORF">TBRA_LOCUS3456</name>
</gene>
<evidence type="ECO:0000313" key="2">
    <source>
        <dbReference type="Proteomes" id="UP000479190"/>
    </source>
</evidence>
<keyword evidence="2" id="KW-1185">Reference proteome</keyword>
<name>A0A6H5I2L7_9HYME</name>
<dbReference type="Proteomes" id="UP000479190">
    <property type="component" value="Unassembled WGS sequence"/>
</dbReference>
<proteinExistence type="predicted"/>
<organism evidence="1 2">
    <name type="scientific">Trichogramma brassicae</name>
    <dbReference type="NCBI Taxonomy" id="86971"/>
    <lineage>
        <taxon>Eukaryota</taxon>
        <taxon>Metazoa</taxon>
        <taxon>Ecdysozoa</taxon>
        <taxon>Arthropoda</taxon>
        <taxon>Hexapoda</taxon>
        <taxon>Insecta</taxon>
        <taxon>Pterygota</taxon>
        <taxon>Neoptera</taxon>
        <taxon>Endopterygota</taxon>
        <taxon>Hymenoptera</taxon>
        <taxon>Apocrita</taxon>
        <taxon>Proctotrupomorpha</taxon>
        <taxon>Chalcidoidea</taxon>
        <taxon>Trichogrammatidae</taxon>
        <taxon>Trichogramma</taxon>
    </lineage>
</organism>
<reference evidence="1 2" key="1">
    <citation type="submission" date="2020-02" db="EMBL/GenBank/DDBJ databases">
        <authorList>
            <person name="Ferguson B K."/>
        </authorList>
    </citation>
    <scope>NUCLEOTIDE SEQUENCE [LARGE SCALE GENOMIC DNA]</scope>
</reference>
<sequence>MSQLNAHSDGKIRAEKYQRREPQTELHWIQSLQGKYPREKGKFYQIFAPYASIISVGSERPQNLIRMNLNNRQPYHLSTELARARLRVHIGKQLRIDELIIEGLLWPVKCIVKLALSADWFFKADYYLTEPDFYIAHILTRASARTFRAVMFKLAKTLRFNRAKAESFYEKVSRAFDEKRALPLLLACKHGFTLEALKNYKTPLTRDLMKKLCRQRPILVMDYSELDTFEILSYYERVMDYGDIQQATDWLQTLFTRFDLTTLDENSWTVLMTMIHKFREEHHRDLCRDPEKKTLANLLVELLKIFLVVKEREDKLYGCLFAHLYLIEIDNWCWPLKNNQTKERDYLEKLFSCFSQYVLGDMISWSRLPGSTRIKLMRAFRNAAKSVNKHRSKYGPDSIDLGPFVELYDHVMRSMIDDDLEREINSKELRKLLPPETFMDYELKSAERPLERIPVCRLGLLLKHKRPSIWLNWTKYFEVCRNVLSSRSDCEIAWKKSRVAQFLKSIKWYYDLPIRYVEKCSDELLVPGSVEVLSYLVDGPTFQEIVTRHLFENEKPFGRLSQVHPQIFMAIAESMPRVESPVTLSFAIEFFSLCEKRSNMPNAFASLLYRWPMDQVKDNLPRLADSPKPVRMAFVEAALKVMPERCVIALFESAWMDTNDDDLRWKYGKLLIQYFKETRNMSFWKLLETCVRYLNVPRNEVYI</sequence>